<dbReference type="SMART" id="SM00108">
    <property type="entry name" value="B_lectin"/>
    <property type="match status" value="1"/>
</dbReference>
<keyword evidence="3" id="KW-0675">Receptor</keyword>
<dbReference type="GO" id="GO:0004674">
    <property type="term" value="F:protein serine/threonine kinase activity"/>
    <property type="evidence" value="ECO:0007669"/>
    <property type="project" value="UniProtKB-EC"/>
</dbReference>
<dbReference type="Pfam" id="PF01453">
    <property type="entry name" value="B_lectin"/>
    <property type="match status" value="1"/>
</dbReference>
<protein>
    <recommendedName>
        <fullName evidence="2">non-specific serine/threonine protein kinase</fullName>
        <ecNumber evidence="2">2.7.11.1</ecNumber>
    </recommendedName>
</protein>
<feature type="chain" id="PRO_5035713253" description="non-specific serine/threonine protein kinase" evidence="6">
    <location>
        <begin position="22"/>
        <end position="155"/>
    </location>
</feature>
<dbReference type="Proteomes" id="UP000823388">
    <property type="component" value="Chromosome 7K"/>
</dbReference>
<gene>
    <name evidence="8" type="ORF">PVAP13_7KG262880</name>
</gene>
<dbReference type="GO" id="GO:0016020">
    <property type="term" value="C:membrane"/>
    <property type="evidence" value="ECO:0007669"/>
    <property type="project" value="UniProtKB-SubCell"/>
</dbReference>
<evidence type="ECO:0000256" key="5">
    <source>
        <dbReference type="ARBA" id="ARBA00048679"/>
    </source>
</evidence>
<sequence>MSSHVLVLLSLPLFLLGTAAATGITDMLDPGCNIIDGETLISANGSFTLGFFSPGVTTRRYDGIWFSVSETTVCWVANRERPLNDTSGLLVLSDTGSLVILDGSGQVIWSSNSASATWAVAQLLESGNLVVYDDLLPGMKTGKNLWTGAGPVLKI</sequence>
<proteinExistence type="predicted"/>
<dbReference type="InterPro" id="IPR036426">
    <property type="entry name" value="Bulb-type_lectin_dom_sf"/>
</dbReference>
<comment type="caution">
    <text evidence="8">The sequence shown here is derived from an EMBL/GenBank/DDBJ whole genome shotgun (WGS) entry which is preliminary data.</text>
</comment>
<dbReference type="SUPFAM" id="SSF51110">
    <property type="entry name" value="alpha-D-mannose-specific plant lectins"/>
    <property type="match status" value="1"/>
</dbReference>
<dbReference type="CDD" id="cd00028">
    <property type="entry name" value="B_lectin"/>
    <property type="match status" value="1"/>
</dbReference>
<dbReference type="EMBL" id="CM029049">
    <property type="protein sequence ID" value="KAG2575035.1"/>
    <property type="molecule type" value="Genomic_DNA"/>
</dbReference>
<evidence type="ECO:0000256" key="4">
    <source>
        <dbReference type="ARBA" id="ARBA00047899"/>
    </source>
</evidence>
<dbReference type="InterPro" id="IPR001480">
    <property type="entry name" value="Bulb-type_lectin_dom"/>
</dbReference>
<comment type="catalytic activity">
    <reaction evidence="5">
        <text>L-seryl-[protein] + ATP = O-phospho-L-seryl-[protein] + ADP + H(+)</text>
        <dbReference type="Rhea" id="RHEA:17989"/>
        <dbReference type="Rhea" id="RHEA-COMP:9863"/>
        <dbReference type="Rhea" id="RHEA-COMP:11604"/>
        <dbReference type="ChEBI" id="CHEBI:15378"/>
        <dbReference type="ChEBI" id="CHEBI:29999"/>
        <dbReference type="ChEBI" id="CHEBI:30616"/>
        <dbReference type="ChEBI" id="CHEBI:83421"/>
        <dbReference type="ChEBI" id="CHEBI:456216"/>
        <dbReference type="EC" id="2.7.11.1"/>
    </reaction>
</comment>
<accession>A0A8T0QMA9</accession>
<dbReference type="Gene3D" id="2.90.10.10">
    <property type="entry name" value="Bulb-type lectin domain"/>
    <property type="match status" value="1"/>
</dbReference>
<dbReference type="AlphaFoldDB" id="A0A8T0QMA9"/>
<evidence type="ECO:0000256" key="6">
    <source>
        <dbReference type="SAM" id="SignalP"/>
    </source>
</evidence>
<evidence type="ECO:0000256" key="2">
    <source>
        <dbReference type="ARBA" id="ARBA00012513"/>
    </source>
</evidence>
<keyword evidence="9" id="KW-1185">Reference proteome</keyword>
<name>A0A8T0QMA9_PANVG</name>
<comment type="catalytic activity">
    <reaction evidence="4">
        <text>L-threonyl-[protein] + ATP = O-phospho-L-threonyl-[protein] + ADP + H(+)</text>
        <dbReference type="Rhea" id="RHEA:46608"/>
        <dbReference type="Rhea" id="RHEA-COMP:11060"/>
        <dbReference type="Rhea" id="RHEA-COMP:11605"/>
        <dbReference type="ChEBI" id="CHEBI:15378"/>
        <dbReference type="ChEBI" id="CHEBI:30013"/>
        <dbReference type="ChEBI" id="CHEBI:30616"/>
        <dbReference type="ChEBI" id="CHEBI:61977"/>
        <dbReference type="ChEBI" id="CHEBI:456216"/>
        <dbReference type="EC" id="2.7.11.1"/>
    </reaction>
</comment>
<evidence type="ECO:0000256" key="3">
    <source>
        <dbReference type="ARBA" id="ARBA00023170"/>
    </source>
</evidence>
<evidence type="ECO:0000256" key="1">
    <source>
        <dbReference type="ARBA" id="ARBA00004479"/>
    </source>
</evidence>
<dbReference type="PANTHER" id="PTHR32444">
    <property type="entry name" value="BULB-TYPE LECTIN DOMAIN-CONTAINING PROTEIN"/>
    <property type="match status" value="1"/>
</dbReference>
<comment type="subcellular location">
    <subcellularLocation>
        <location evidence="1">Membrane</location>
        <topology evidence="1">Single-pass type I membrane protein</topology>
    </subcellularLocation>
</comment>
<feature type="domain" description="Bulb-type lectin" evidence="7">
    <location>
        <begin position="25"/>
        <end position="144"/>
    </location>
</feature>
<dbReference type="GO" id="GO:0051707">
    <property type="term" value="P:response to other organism"/>
    <property type="evidence" value="ECO:0007669"/>
    <property type="project" value="UniProtKB-ARBA"/>
</dbReference>
<evidence type="ECO:0000259" key="7">
    <source>
        <dbReference type="PROSITE" id="PS50927"/>
    </source>
</evidence>
<dbReference type="EC" id="2.7.11.1" evidence="2"/>
<reference evidence="8" key="1">
    <citation type="submission" date="2020-05" db="EMBL/GenBank/DDBJ databases">
        <title>WGS assembly of Panicum virgatum.</title>
        <authorList>
            <person name="Lovell J.T."/>
            <person name="Jenkins J."/>
            <person name="Shu S."/>
            <person name="Juenger T.E."/>
            <person name="Schmutz J."/>
        </authorList>
    </citation>
    <scope>NUCLEOTIDE SEQUENCE</scope>
    <source>
        <strain evidence="8">AP13</strain>
    </source>
</reference>
<evidence type="ECO:0000313" key="8">
    <source>
        <dbReference type="EMBL" id="KAG2575035.1"/>
    </source>
</evidence>
<keyword evidence="6" id="KW-0732">Signal</keyword>
<dbReference type="PROSITE" id="PS50927">
    <property type="entry name" value="BULB_LECTIN"/>
    <property type="match status" value="1"/>
</dbReference>
<dbReference type="FunFam" id="2.90.10.10:FF:000005">
    <property type="entry name" value="G-type lectin S-receptor-like serine/threonine-protein kinase"/>
    <property type="match status" value="1"/>
</dbReference>
<dbReference type="PANTHER" id="PTHR32444:SF236">
    <property type="entry name" value="D-MANNOSE BINDING LECTIN FAMILY PROTEIN, EXPRESSED"/>
    <property type="match status" value="1"/>
</dbReference>
<feature type="signal peptide" evidence="6">
    <location>
        <begin position="1"/>
        <end position="21"/>
    </location>
</feature>
<organism evidence="8 9">
    <name type="scientific">Panicum virgatum</name>
    <name type="common">Blackwell switchgrass</name>
    <dbReference type="NCBI Taxonomy" id="38727"/>
    <lineage>
        <taxon>Eukaryota</taxon>
        <taxon>Viridiplantae</taxon>
        <taxon>Streptophyta</taxon>
        <taxon>Embryophyta</taxon>
        <taxon>Tracheophyta</taxon>
        <taxon>Spermatophyta</taxon>
        <taxon>Magnoliopsida</taxon>
        <taxon>Liliopsida</taxon>
        <taxon>Poales</taxon>
        <taxon>Poaceae</taxon>
        <taxon>PACMAD clade</taxon>
        <taxon>Panicoideae</taxon>
        <taxon>Panicodae</taxon>
        <taxon>Paniceae</taxon>
        <taxon>Panicinae</taxon>
        <taxon>Panicum</taxon>
        <taxon>Panicum sect. Hiantes</taxon>
    </lineage>
</organism>
<evidence type="ECO:0000313" key="9">
    <source>
        <dbReference type="Proteomes" id="UP000823388"/>
    </source>
</evidence>